<evidence type="ECO:0000313" key="3">
    <source>
        <dbReference type="Proteomes" id="UP000750502"/>
    </source>
</evidence>
<evidence type="ECO:0000256" key="1">
    <source>
        <dbReference type="SAM" id="MobiDB-lite"/>
    </source>
</evidence>
<proteinExistence type="predicted"/>
<comment type="caution">
    <text evidence="2">The sequence shown here is derived from an EMBL/GenBank/DDBJ whole genome shotgun (WGS) entry which is preliminary data.</text>
</comment>
<reference evidence="2" key="1">
    <citation type="journal article" date="2020" name="bioRxiv">
        <title>Historical genomics reveals the evolutionary mechanisms behind multiple outbreaks of the host-specific coffee wilt pathogen Fusarium xylarioides.</title>
        <authorList>
            <person name="Peck D."/>
            <person name="Nowell R.W."/>
            <person name="Flood J."/>
            <person name="Ryan M.J."/>
            <person name="Barraclough T.G."/>
        </authorList>
    </citation>
    <scope>NUCLEOTIDE SEQUENCE</scope>
    <source>
        <strain evidence="2">IMI 127659i</strain>
    </source>
</reference>
<dbReference type="AlphaFoldDB" id="A0A9P7I353"/>
<feature type="compositionally biased region" description="Polar residues" evidence="1">
    <location>
        <begin position="123"/>
        <end position="135"/>
    </location>
</feature>
<keyword evidence="3" id="KW-1185">Reference proteome</keyword>
<evidence type="ECO:0000313" key="2">
    <source>
        <dbReference type="EMBL" id="KAG5766574.1"/>
    </source>
</evidence>
<sequence>MSSQRVTFDPAQLPRADNLGQRRGYIEQYIQRFHKELLPEMDFAREGAIFFVSRKYHEDRGVLEAPLVYFEYMVDKTLWRNIFLGLGKDAPAWPWKKGPDFEDMSGGISNRYREWRIKYGLPTTPQQKEADTSSGKGKGKATEKTPEITKPAATTTHTRNGESSRTQESRGESSKAWVNVSGHRAKVPHRLQGGAPVPQAAPKELPEGLKTIFRDLHAALPVDELLLPPQVTPEAASPVPPQVPTQTALPVEPKAVSPVPTEVLPKAALPVEPQAETSIAQQRIKNPVVLNKAVREWFWKIRSGDDCVGVLADPFTLNLPVWLDFERLVVGEDGCDIDAINNEILEPGVAISWEVYGGKPLCLVVGFTDEAKSSLPQVQQHMFDVWCDVVTWFCAAVSGSPVSLAPYLRAIEVVSPCLERTANVQQAQFVWREALAERDLFAARARKALECFDLWSPMIRETIQQPLGIAEESLNAWIWRGEDSNESTKRLNVAREVWLSSSSDPKVIRRASKWVQSFIASLQPSA</sequence>
<reference evidence="2" key="2">
    <citation type="submission" date="2020-10" db="EMBL/GenBank/DDBJ databases">
        <authorList>
            <person name="Peck L.D."/>
            <person name="Nowell R.W."/>
            <person name="Flood J."/>
            <person name="Ryan M.J."/>
            <person name="Barraclough T.G."/>
        </authorList>
    </citation>
    <scope>NUCLEOTIDE SEQUENCE</scope>
    <source>
        <strain evidence="2">IMI 127659i</strain>
    </source>
</reference>
<dbReference type="Proteomes" id="UP000750502">
    <property type="component" value="Unassembled WGS sequence"/>
</dbReference>
<feature type="compositionally biased region" description="Basic and acidic residues" evidence="1">
    <location>
        <begin position="159"/>
        <end position="173"/>
    </location>
</feature>
<dbReference type="EMBL" id="JADFTT010000151">
    <property type="protein sequence ID" value="KAG5766574.1"/>
    <property type="molecule type" value="Genomic_DNA"/>
</dbReference>
<feature type="region of interest" description="Disordered" evidence="1">
    <location>
        <begin position="120"/>
        <end position="177"/>
    </location>
</feature>
<name>A0A9P7I353_9HYPO</name>
<accession>A0A9P7I353</accession>
<dbReference type="OrthoDB" id="5074906at2759"/>
<gene>
    <name evidence="2" type="ORF">H9Q72_005341</name>
</gene>
<protein>
    <submittedName>
        <fullName evidence="2">Uncharacterized protein</fullName>
    </submittedName>
</protein>
<organism evidence="2 3">
    <name type="scientific">Fusarium xylarioides</name>
    <dbReference type="NCBI Taxonomy" id="221167"/>
    <lineage>
        <taxon>Eukaryota</taxon>
        <taxon>Fungi</taxon>
        <taxon>Dikarya</taxon>
        <taxon>Ascomycota</taxon>
        <taxon>Pezizomycotina</taxon>
        <taxon>Sordariomycetes</taxon>
        <taxon>Hypocreomycetidae</taxon>
        <taxon>Hypocreales</taxon>
        <taxon>Nectriaceae</taxon>
        <taxon>Fusarium</taxon>
        <taxon>Fusarium fujikuroi species complex</taxon>
    </lineage>
</organism>